<keyword evidence="2" id="KW-0677">Repeat</keyword>
<dbReference type="CDD" id="cd00051">
    <property type="entry name" value="EFh"/>
    <property type="match status" value="1"/>
</dbReference>
<dbReference type="PROSITE" id="PS00018">
    <property type="entry name" value="EF_HAND_1"/>
    <property type="match status" value="6"/>
</dbReference>
<evidence type="ECO:0000259" key="5">
    <source>
        <dbReference type="PROSITE" id="PS50222"/>
    </source>
</evidence>
<feature type="domain" description="EF-hand" evidence="5">
    <location>
        <begin position="55"/>
        <end position="90"/>
    </location>
</feature>
<accession>A0AAU9ICG3</accession>
<dbReference type="PROSITE" id="PS50222">
    <property type="entry name" value="EF_HAND_2"/>
    <property type="match status" value="6"/>
</dbReference>
<dbReference type="InterPro" id="IPR018247">
    <property type="entry name" value="EF_Hand_1_Ca_BS"/>
</dbReference>
<dbReference type="PANTHER" id="PTHR45942">
    <property type="entry name" value="PROTEIN PHOSPATASE 3 REGULATORY SUBUNIT B ALPHA ISOFORM TYPE 1"/>
    <property type="match status" value="1"/>
</dbReference>
<evidence type="ECO:0000313" key="6">
    <source>
        <dbReference type="EMBL" id="CAG9310987.1"/>
    </source>
</evidence>
<protein>
    <recommendedName>
        <fullName evidence="5">EF-hand domain-containing protein</fullName>
    </recommendedName>
</protein>
<evidence type="ECO:0000256" key="3">
    <source>
        <dbReference type="ARBA" id="ARBA00022837"/>
    </source>
</evidence>
<dbReference type="Proteomes" id="UP001162131">
    <property type="component" value="Unassembled WGS sequence"/>
</dbReference>
<organism evidence="6 7">
    <name type="scientific">Blepharisma stoltei</name>
    <dbReference type="NCBI Taxonomy" id="1481888"/>
    <lineage>
        <taxon>Eukaryota</taxon>
        <taxon>Sar</taxon>
        <taxon>Alveolata</taxon>
        <taxon>Ciliophora</taxon>
        <taxon>Postciliodesmatophora</taxon>
        <taxon>Heterotrichea</taxon>
        <taxon>Heterotrichida</taxon>
        <taxon>Blepharismidae</taxon>
        <taxon>Blepharisma</taxon>
    </lineage>
</organism>
<feature type="domain" description="EF-hand" evidence="5">
    <location>
        <begin position="245"/>
        <end position="280"/>
    </location>
</feature>
<keyword evidence="3" id="KW-0106">Calcium</keyword>
<feature type="domain" description="EF-hand" evidence="5">
    <location>
        <begin position="173"/>
        <end position="208"/>
    </location>
</feature>
<keyword evidence="4" id="KW-0175">Coiled coil</keyword>
<evidence type="ECO:0000256" key="2">
    <source>
        <dbReference type="ARBA" id="ARBA00022737"/>
    </source>
</evidence>
<comment type="caution">
    <text evidence="6">The sequence shown here is derived from an EMBL/GenBank/DDBJ whole genome shotgun (WGS) entry which is preliminary data.</text>
</comment>
<feature type="coiled-coil region" evidence="4">
    <location>
        <begin position="199"/>
        <end position="229"/>
    </location>
</feature>
<evidence type="ECO:0000313" key="7">
    <source>
        <dbReference type="Proteomes" id="UP001162131"/>
    </source>
</evidence>
<gene>
    <name evidence="6" type="ORF">BSTOLATCC_MIC2697</name>
</gene>
<dbReference type="InterPro" id="IPR011992">
    <property type="entry name" value="EF-hand-dom_pair"/>
</dbReference>
<feature type="domain" description="EF-hand" evidence="5">
    <location>
        <begin position="22"/>
        <end position="49"/>
    </location>
</feature>
<dbReference type="GO" id="GO:0005509">
    <property type="term" value="F:calcium ion binding"/>
    <property type="evidence" value="ECO:0007669"/>
    <property type="project" value="InterPro"/>
</dbReference>
<reference evidence="6" key="1">
    <citation type="submission" date="2021-09" db="EMBL/GenBank/DDBJ databases">
        <authorList>
            <consortium name="AG Swart"/>
            <person name="Singh M."/>
            <person name="Singh A."/>
            <person name="Seah K."/>
            <person name="Emmerich C."/>
        </authorList>
    </citation>
    <scope>NUCLEOTIDE SEQUENCE</scope>
    <source>
        <strain evidence="6">ATCC30299</strain>
    </source>
</reference>
<keyword evidence="7" id="KW-1185">Reference proteome</keyword>
<dbReference type="InterPro" id="IPR002048">
    <property type="entry name" value="EF_hand_dom"/>
</dbReference>
<dbReference type="Pfam" id="PF13499">
    <property type="entry name" value="EF-hand_7"/>
    <property type="match status" value="3"/>
</dbReference>
<feature type="domain" description="EF-hand" evidence="5">
    <location>
        <begin position="141"/>
        <end position="167"/>
    </location>
</feature>
<dbReference type="Gene3D" id="1.10.238.10">
    <property type="entry name" value="EF-hand"/>
    <property type="match status" value="3"/>
</dbReference>
<evidence type="ECO:0000256" key="4">
    <source>
        <dbReference type="SAM" id="Coils"/>
    </source>
</evidence>
<proteinExistence type="predicted"/>
<sequence length="406" mass="47058">MAEEIRKLLNDEKALAKVARPAFQELDTDRSGYIEEGELLQAMTKAAQSMRCKVPTKDQVKQIAKTIDKNQDGSISFNEFIELVKKMLRDLIGEPEEDKPEPNEPNNSNQLETENIENAISQLTKLLNNDQALAKVSRPSFNEIDTDNSGYIEEKELLRVMINASSSMRAKPPTKEDVKNIMRQIDRNSDGSISFPEYQEMLKIMLRKKIEELEKMKQEQLEIQRKQEQGRLIYELRELVNDTESLARMARQPFQEIDSDNSGYIEEKELLKIMTKASFNMKCKPPTKEQVKAIMREIDRNQDGKISFNEFLEMLRSLIRRVLDELEGRTQIIDQDQAEQQIRLFEKYLQDSGIAMAFQIIYTEILTKKIDPSNVFTYTAMRLRQIGKEVAHLLPKNLTAQLSNEN</sequence>
<dbReference type="EMBL" id="CAJZBQ010000003">
    <property type="protein sequence ID" value="CAG9310987.1"/>
    <property type="molecule type" value="Genomic_DNA"/>
</dbReference>
<keyword evidence="1" id="KW-0479">Metal-binding</keyword>
<evidence type="ECO:0000256" key="1">
    <source>
        <dbReference type="ARBA" id="ARBA00022723"/>
    </source>
</evidence>
<name>A0AAU9ICG3_9CILI</name>
<feature type="domain" description="EF-hand" evidence="5">
    <location>
        <begin position="286"/>
        <end position="321"/>
    </location>
</feature>
<dbReference type="SMART" id="SM00054">
    <property type="entry name" value="EFh"/>
    <property type="match status" value="6"/>
</dbReference>
<dbReference type="AlphaFoldDB" id="A0AAU9ICG3"/>
<dbReference type="SUPFAM" id="SSF47473">
    <property type="entry name" value="EF-hand"/>
    <property type="match status" value="2"/>
</dbReference>